<gene>
    <name evidence="2" type="primary">Vigan.UMG165100</name>
    <name evidence="2" type="ORF">VIGAN_UM165100</name>
</gene>
<proteinExistence type="predicted"/>
<organism evidence="2">
    <name type="scientific">Vigna angularis var. angularis</name>
    <dbReference type="NCBI Taxonomy" id="157739"/>
    <lineage>
        <taxon>Eukaryota</taxon>
        <taxon>Viridiplantae</taxon>
        <taxon>Streptophyta</taxon>
        <taxon>Embryophyta</taxon>
        <taxon>Tracheophyta</taxon>
        <taxon>Spermatophyta</taxon>
        <taxon>Magnoliopsida</taxon>
        <taxon>eudicotyledons</taxon>
        <taxon>Gunneridae</taxon>
        <taxon>Pentapetalae</taxon>
        <taxon>rosids</taxon>
        <taxon>fabids</taxon>
        <taxon>Fabales</taxon>
        <taxon>Fabaceae</taxon>
        <taxon>Papilionoideae</taxon>
        <taxon>50 kb inversion clade</taxon>
        <taxon>NPAAA clade</taxon>
        <taxon>indigoferoid/millettioid clade</taxon>
        <taxon>Phaseoleae</taxon>
        <taxon>Vigna</taxon>
    </lineage>
</organism>
<feature type="region of interest" description="Disordered" evidence="1">
    <location>
        <begin position="42"/>
        <end position="65"/>
    </location>
</feature>
<evidence type="ECO:0000256" key="1">
    <source>
        <dbReference type="SAM" id="MobiDB-lite"/>
    </source>
</evidence>
<sequence>MGTGPASWEVHTEIRRPRSSIPHLTAASSKFGEIRRCIQQLRGAHPASSTQEQWADSTGGFTRRMGSTEEGVQQFLWLQRPAWILGRLRMERCRKQSGPTSSLHTATEMEGYGEDKNTLLGSEGGCWGGRCLGLEREPAATPHRKTLSFCSRLLNVCTREDDG</sequence>
<name>A0A0S3TF67_PHAAN</name>
<protein>
    <submittedName>
        <fullName evidence="2">Uncharacterized protein</fullName>
    </submittedName>
</protein>
<dbReference type="AlphaFoldDB" id="A0A0S3TF67"/>
<accession>A0A0S3TF67</accession>
<dbReference type="EMBL" id="AP016271">
    <property type="protein sequence ID" value="BAU03727.1"/>
    <property type="molecule type" value="Genomic_DNA"/>
</dbReference>
<reference evidence="2" key="1">
    <citation type="journal article" date="2015" name="Sci. Rep.">
        <title>The power of single molecule real-time sequencing technology in the de novo assembly of a eukaryotic genome.</title>
        <authorList>
            <person name="Sakai H."/>
            <person name="Naito K."/>
            <person name="Ogiso-Tanaka E."/>
            <person name="Takahashi Y."/>
            <person name="Iseki K."/>
            <person name="Muto C."/>
            <person name="Satou K."/>
            <person name="Teruya K."/>
            <person name="Shiroma A."/>
            <person name="Shimoji M."/>
            <person name="Hirano T."/>
            <person name="Itoh T."/>
            <person name="Kaga A."/>
            <person name="Tomooka N."/>
        </authorList>
    </citation>
    <scope>NUCLEOTIDE SEQUENCE</scope>
</reference>
<evidence type="ECO:0000313" key="2">
    <source>
        <dbReference type="EMBL" id="BAU03727.1"/>
    </source>
</evidence>
<feature type="compositionally biased region" description="Polar residues" evidence="1">
    <location>
        <begin position="47"/>
        <end position="60"/>
    </location>
</feature>